<evidence type="ECO:0000256" key="4">
    <source>
        <dbReference type="ARBA" id="ARBA00023163"/>
    </source>
</evidence>
<evidence type="ECO:0000256" key="3">
    <source>
        <dbReference type="ARBA" id="ARBA00023125"/>
    </source>
</evidence>
<protein>
    <submittedName>
        <fullName evidence="6">LysR family transcriptional regulator</fullName>
    </submittedName>
</protein>
<evidence type="ECO:0000256" key="1">
    <source>
        <dbReference type="ARBA" id="ARBA00009437"/>
    </source>
</evidence>
<dbReference type="GO" id="GO:0003677">
    <property type="term" value="F:DNA binding"/>
    <property type="evidence" value="ECO:0007669"/>
    <property type="project" value="UniProtKB-KW"/>
</dbReference>
<dbReference type="SUPFAM" id="SSF53850">
    <property type="entry name" value="Periplasmic binding protein-like II"/>
    <property type="match status" value="1"/>
</dbReference>
<accession>A0A437K6J5</accession>
<dbReference type="EMBL" id="RZTZ01000011">
    <property type="protein sequence ID" value="RVT58899.1"/>
    <property type="molecule type" value="Genomic_DNA"/>
</dbReference>
<dbReference type="Proteomes" id="UP000288024">
    <property type="component" value="Unassembled WGS sequence"/>
</dbReference>
<keyword evidence="7" id="KW-1185">Reference proteome</keyword>
<dbReference type="Pfam" id="PF03466">
    <property type="entry name" value="LysR_substrate"/>
    <property type="match status" value="1"/>
</dbReference>
<name>A0A437K6J5_9BACI</name>
<evidence type="ECO:0000313" key="7">
    <source>
        <dbReference type="Proteomes" id="UP000288024"/>
    </source>
</evidence>
<sequence length="291" mass="33373">MDLLQLRYFQVTAKHENITHAANELLISQPALSKMIRKLETELDIKLFDRKGKNIFLNTAGEKFLKWVNLSLYALDQGVSEMKDIKNGQMDTITLYVTVGSMLLPKLLQQFRTKFPKTRFNLTQHTNKSISYNFAITSEPLEGNEHIVLLEEEILLGVPISHPLSHLDSVSLKDLEKEKFISLTSGKPLRHTTNKLFEQVHYEPDIIFESDDPATVRGLIQEGLGISFIPSILWKNVRQDPLKLLHISEPECKRTIYLCYPSGHSFTNVEKSLFDFLVGFFEEQISESQGH</sequence>
<dbReference type="GO" id="GO:0005829">
    <property type="term" value="C:cytosol"/>
    <property type="evidence" value="ECO:0007669"/>
    <property type="project" value="TreeGrafter"/>
</dbReference>
<evidence type="ECO:0000259" key="5">
    <source>
        <dbReference type="PROSITE" id="PS50931"/>
    </source>
</evidence>
<dbReference type="PROSITE" id="PS50931">
    <property type="entry name" value="HTH_LYSR"/>
    <property type="match status" value="1"/>
</dbReference>
<dbReference type="PANTHER" id="PTHR30419">
    <property type="entry name" value="HTH-TYPE TRANSCRIPTIONAL REGULATOR YBHD"/>
    <property type="match status" value="1"/>
</dbReference>
<dbReference type="InterPro" id="IPR000847">
    <property type="entry name" value="LysR_HTH_N"/>
</dbReference>
<organism evidence="6 7">
    <name type="scientific">Niallia taxi</name>
    <dbReference type="NCBI Taxonomy" id="2499688"/>
    <lineage>
        <taxon>Bacteria</taxon>
        <taxon>Bacillati</taxon>
        <taxon>Bacillota</taxon>
        <taxon>Bacilli</taxon>
        <taxon>Bacillales</taxon>
        <taxon>Bacillaceae</taxon>
        <taxon>Niallia</taxon>
    </lineage>
</organism>
<dbReference type="SUPFAM" id="SSF46785">
    <property type="entry name" value="Winged helix' DNA-binding domain"/>
    <property type="match status" value="1"/>
</dbReference>
<evidence type="ECO:0000313" key="6">
    <source>
        <dbReference type="EMBL" id="RVT58899.1"/>
    </source>
</evidence>
<dbReference type="InterPro" id="IPR050950">
    <property type="entry name" value="HTH-type_LysR_regulators"/>
</dbReference>
<proteinExistence type="inferred from homology"/>
<dbReference type="InterPro" id="IPR036390">
    <property type="entry name" value="WH_DNA-bd_sf"/>
</dbReference>
<dbReference type="PANTHER" id="PTHR30419:SF28">
    <property type="entry name" value="HTH-TYPE TRANSCRIPTIONAL REGULATOR BSDA"/>
    <property type="match status" value="1"/>
</dbReference>
<dbReference type="PRINTS" id="PR00039">
    <property type="entry name" value="HTHLYSR"/>
</dbReference>
<dbReference type="AlphaFoldDB" id="A0A437K6J5"/>
<keyword evidence="4" id="KW-0804">Transcription</keyword>
<comment type="similarity">
    <text evidence="1">Belongs to the LysR transcriptional regulatory family.</text>
</comment>
<dbReference type="FunFam" id="1.10.10.10:FF:000001">
    <property type="entry name" value="LysR family transcriptional regulator"/>
    <property type="match status" value="1"/>
</dbReference>
<dbReference type="InterPro" id="IPR005119">
    <property type="entry name" value="LysR_subst-bd"/>
</dbReference>
<feature type="domain" description="HTH lysR-type" evidence="5">
    <location>
        <begin position="1"/>
        <end position="58"/>
    </location>
</feature>
<dbReference type="RefSeq" id="WP_127740573.1">
    <property type="nucleotide sequence ID" value="NZ_RZTZ01000011.1"/>
</dbReference>
<dbReference type="Gene3D" id="3.40.190.290">
    <property type="match status" value="1"/>
</dbReference>
<keyword evidence="3" id="KW-0238">DNA-binding</keyword>
<dbReference type="Pfam" id="PF00126">
    <property type="entry name" value="HTH_1"/>
    <property type="match status" value="1"/>
</dbReference>
<gene>
    <name evidence="6" type="ORF">EM808_21325</name>
</gene>
<dbReference type="InterPro" id="IPR036388">
    <property type="entry name" value="WH-like_DNA-bd_sf"/>
</dbReference>
<dbReference type="GO" id="GO:0003700">
    <property type="term" value="F:DNA-binding transcription factor activity"/>
    <property type="evidence" value="ECO:0007669"/>
    <property type="project" value="InterPro"/>
</dbReference>
<evidence type="ECO:0000256" key="2">
    <source>
        <dbReference type="ARBA" id="ARBA00023015"/>
    </source>
</evidence>
<keyword evidence="2" id="KW-0805">Transcription regulation</keyword>
<reference evidence="6 7" key="1">
    <citation type="submission" date="2019-01" db="EMBL/GenBank/DDBJ databases">
        <title>Bacillus sp. M5HDSG1-1, whole genome shotgun sequence.</title>
        <authorList>
            <person name="Tuo L."/>
        </authorList>
    </citation>
    <scope>NUCLEOTIDE SEQUENCE [LARGE SCALE GENOMIC DNA]</scope>
    <source>
        <strain evidence="6 7">M5HDSG1-1</strain>
    </source>
</reference>
<comment type="caution">
    <text evidence="6">The sequence shown here is derived from an EMBL/GenBank/DDBJ whole genome shotgun (WGS) entry which is preliminary data.</text>
</comment>
<dbReference type="Gene3D" id="1.10.10.10">
    <property type="entry name" value="Winged helix-like DNA-binding domain superfamily/Winged helix DNA-binding domain"/>
    <property type="match status" value="1"/>
</dbReference>